<name>A0A450ZC11_9GAMM</name>
<reference evidence="1" key="1">
    <citation type="submission" date="2019-02" db="EMBL/GenBank/DDBJ databases">
        <authorList>
            <person name="Gruber-Vodicka R. H."/>
            <person name="Seah K. B. B."/>
        </authorList>
    </citation>
    <scope>NUCLEOTIDE SEQUENCE</scope>
    <source>
        <strain evidence="1">BECK_BZ126</strain>
    </source>
</reference>
<accession>A0A450ZC11</accession>
<organism evidence="1">
    <name type="scientific">Candidatus Kentrum sp. TC</name>
    <dbReference type="NCBI Taxonomy" id="2126339"/>
    <lineage>
        <taxon>Bacteria</taxon>
        <taxon>Pseudomonadati</taxon>
        <taxon>Pseudomonadota</taxon>
        <taxon>Gammaproteobacteria</taxon>
        <taxon>Candidatus Kentrum</taxon>
    </lineage>
</organism>
<sequence length="76" mass="9162">MVYKRLLLFLYFFMDSRTIRNTFRKLYCSFHPDANHIVDPSVETGPVRIEISKDERIRFDRSFRTPERGGRIPTHN</sequence>
<proteinExistence type="predicted"/>
<evidence type="ECO:0000313" key="1">
    <source>
        <dbReference type="EMBL" id="VFK51332.1"/>
    </source>
</evidence>
<gene>
    <name evidence="1" type="ORF">BECKTC1821F_GA0114240_100150</name>
</gene>
<dbReference type="AlphaFoldDB" id="A0A450ZC11"/>
<dbReference type="EMBL" id="CAADFW010000001">
    <property type="protein sequence ID" value="VFK51332.1"/>
    <property type="molecule type" value="Genomic_DNA"/>
</dbReference>
<protein>
    <submittedName>
        <fullName evidence="1">Uncharacterized protein</fullName>
    </submittedName>
</protein>